<dbReference type="GO" id="GO:0019367">
    <property type="term" value="P:fatty acid elongation, saturated fatty acid"/>
    <property type="evidence" value="ECO:0007669"/>
    <property type="project" value="TreeGrafter"/>
</dbReference>
<dbReference type="GO" id="GO:0042761">
    <property type="term" value="P:very long-chain fatty acid biosynthetic process"/>
    <property type="evidence" value="ECO:0007669"/>
    <property type="project" value="TreeGrafter"/>
</dbReference>
<dbReference type="InterPro" id="IPR030457">
    <property type="entry name" value="ELO_CS"/>
</dbReference>
<organism evidence="11 12">
    <name type="scientific">Ciona savignyi</name>
    <name type="common">Pacific transparent sea squirt</name>
    <dbReference type="NCBI Taxonomy" id="51511"/>
    <lineage>
        <taxon>Eukaryota</taxon>
        <taxon>Metazoa</taxon>
        <taxon>Chordata</taxon>
        <taxon>Tunicata</taxon>
        <taxon>Ascidiacea</taxon>
        <taxon>Phlebobranchia</taxon>
        <taxon>Cionidae</taxon>
        <taxon>Ciona</taxon>
    </lineage>
</organism>
<name>H2ZDU1_CIOSA</name>
<dbReference type="GO" id="GO:0034626">
    <property type="term" value="P:fatty acid elongation, polyunsaturated fatty acid"/>
    <property type="evidence" value="ECO:0007669"/>
    <property type="project" value="TreeGrafter"/>
</dbReference>
<dbReference type="GeneTree" id="ENSGT01050000244838"/>
<dbReference type="HOGENOM" id="CLU_048483_0_1_1"/>
<keyword evidence="2 10" id="KW-0444">Lipid biosynthesis</keyword>
<evidence type="ECO:0000256" key="1">
    <source>
        <dbReference type="ARBA" id="ARBA00004141"/>
    </source>
</evidence>
<comment type="subcellular location">
    <subcellularLocation>
        <location evidence="1">Membrane</location>
        <topology evidence="1">Multi-pass membrane protein</topology>
    </subcellularLocation>
</comment>
<dbReference type="AlphaFoldDB" id="H2ZDU1"/>
<evidence type="ECO:0000256" key="8">
    <source>
        <dbReference type="ARBA" id="ARBA00023136"/>
    </source>
</evidence>
<reference evidence="11" key="3">
    <citation type="submission" date="2025-09" db="UniProtKB">
        <authorList>
            <consortium name="Ensembl"/>
        </authorList>
    </citation>
    <scope>IDENTIFICATION</scope>
</reference>
<evidence type="ECO:0000256" key="4">
    <source>
        <dbReference type="ARBA" id="ARBA00022692"/>
    </source>
</evidence>
<feature type="transmembrane region" description="Helical" evidence="10">
    <location>
        <begin position="139"/>
        <end position="156"/>
    </location>
</feature>
<dbReference type="OMA" id="VAYNGFM"/>
<dbReference type="PANTHER" id="PTHR11157:SF126">
    <property type="entry name" value="ELONGATION OF VERY LONG CHAIN FATTY ACIDS PROTEIN"/>
    <property type="match status" value="1"/>
</dbReference>
<accession>H2ZDU1</accession>
<dbReference type="Proteomes" id="UP000007875">
    <property type="component" value="Unassembled WGS sequence"/>
</dbReference>
<proteinExistence type="inferred from homology"/>
<sequence length="271" mass="31530">MDLPTLLNEYHYAVVDRADPRTSNWPLVNSPFVPLSVVACYVLLCWNAKRLTAPLPVLQLRSLIVAYNGFMLLLSAYMMYEFFAAAYQSNFGVLCVPVDYSEAESAIRMASVCWVYYISKYIELIETFIFALRKKFNQISFLHVYHHSSMIFIWWMGSKYVPGGQSYIFGGINSFVHFVMYTYYGLSAMGPHMQKYLWWKRYLTMLQLSQFVVLFFYCIGSILTDCNYAKWLCNLMIGYAISLLILFGNFYVLAYLNKPTNTTVTKVKKHQ</sequence>
<dbReference type="GO" id="GO:0005789">
    <property type="term" value="C:endoplasmic reticulum membrane"/>
    <property type="evidence" value="ECO:0007669"/>
    <property type="project" value="TreeGrafter"/>
</dbReference>
<dbReference type="eggNOG" id="KOG3071">
    <property type="taxonomic scope" value="Eukaryota"/>
</dbReference>
<dbReference type="PANTHER" id="PTHR11157">
    <property type="entry name" value="FATTY ACID ACYL TRANSFERASE-RELATED"/>
    <property type="match status" value="1"/>
</dbReference>
<dbReference type="STRING" id="51511.ENSCSAVP00000015757"/>
<evidence type="ECO:0000256" key="7">
    <source>
        <dbReference type="ARBA" id="ARBA00023098"/>
    </source>
</evidence>
<feature type="transmembrane region" description="Helical" evidence="10">
    <location>
        <begin position="236"/>
        <end position="256"/>
    </location>
</feature>
<feature type="transmembrane region" description="Helical" evidence="10">
    <location>
        <begin position="202"/>
        <end position="224"/>
    </location>
</feature>
<comment type="catalytic activity">
    <reaction evidence="10">
        <text>a very-long-chain acyl-CoA + malonyl-CoA + H(+) = a very-long-chain 3-oxoacyl-CoA + CO2 + CoA</text>
        <dbReference type="Rhea" id="RHEA:32727"/>
        <dbReference type="ChEBI" id="CHEBI:15378"/>
        <dbReference type="ChEBI" id="CHEBI:16526"/>
        <dbReference type="ChEBI" id="CHEBI:57287"/>
        <dbReference type="ChEBI" id="CHEBI:57384"/>
        <dbReference type="ChEBI" id="CHEBI:90725"/>
        <dbReference type="ChEBI" id="CHEBI:90736"/>
        <dbReference type="EC" id="2.3.1.199"/>
    </reaction>
</comment>
<keyword evidence="8 10" id="KW-0472">Membrane</keyword>
<dbReference type="InterPro" id="IPR002076">
    <property type="entry name" value="ELO_fam"/>
</dbReference>
<evidence type="ECO:0000256" key="3">
    <source>
        <dbReference type="ARBA" id="ARBA00022679"/>
    </source>
</evidence>
<evidence type="ECO:0000256" key="5">
    <source>
        <dbReference type="ARBA" id="ARBA00022832"/>
    </source>
</evidence>
<evidence type="ECO:0000313" key="11">
    <source>
        <dbReference type="Ensembl" id="ENSCSAVP00000015757.1"/>
    </source>
</evidence>
<evidence type="ECO:0000256" key="2">
    <source>
        <dbReference type="ARBA" id="ARBA00022516"/>
    </source>
</evidence>
<comment type="similarity">
    <text evidence="10">Belongs to the ELO family.</text>
</comment>
<feature type="transmembrane region" description="Helical" evidence="10">
    <location>
        <begin position="60"/>
        <end position="80"/>
    </location>
</feature>
<dbReference type="GO" id="GO:0030148">
    <property type="term" value="P:sphingolipid biosynthetic process"/>
    <property type="evidence" value="ECO:0007669"/>
    <property type="project" value="TreeGrafter"/>
</dbReference>
<dbReference type="FunCoup" id="H2ZDU1">
    <property type="interactions" value="13"/>
</dbReference>
<dbReference type="PROSITE" id="PS01188">
    <property type="entry name" value="ELO"/>
    <property type="match status" value="1"/>
</dbReference>
<keyword evidence="6 10" id="KW-1133">Transmembrane helix</keyword>
<dbReference type="Ensembl" id="ENSCSAVT00000015936.1">
    <property type="protein sequence ID" value="ENSCSAVP00000015757.1"/>
    <property type="gene ID" value="ENSCSAVG00000009253.1"/>
</dbReference>
<evidence type="ECO:0000313" key="12">
    <source>
        <dbReference type="Proteomes" id="UP000007875"/>
    </source>
</evidence>
<protein>
    <recommendedName>
        <fullName evidence="10">Elongation of very long chain fatty acids protein</fullName>
        <ecNumber evidence="10">2.3.1.199</ecNumber>
    </recommendedName>
    <alternativeName>
        <fullName evidence="10">Very-long-chain 3-oxoacyl-CoA synthase</fullName>
    </alternativeName>
</protein>
<keyword evidence="5 10" id="KW-0276">Fatty acid metabolism</keyword>
<evidence type="ECO:0000256" key="6">
    <source>
        <dbReference type="ARBA" id="ARBA00022989"/>
    </source>
</evidence>
<feature type="transmembrane region" description="Helical" evidence="10">
    <location>
        <begin position="168"/>
        <end position="190"/>
    </location>
</feature>
<reference evidence="11" key="2">
    <citation type="submission" date="2025-08" db="UniProtKB">
        <authorList>
            <consortium name="Ensembl"/>
        </authorList>
    </citation>
    <scope>IDENTIFICATION</scope>
</reference>
<dbReference type="EC" id="2.3.1.199" evidence="10"/>
<evidence type="ECO:0000256" key="10">
    <source>
        <dbReference type="RuleBase" id="RU361115"/>
    </source>
</evidence>
<reference evidence="12" key="1">
    <citation type="submission" date="2003-08" db="EMBL/GenBank/DDBJ databases">
        <authorList>
            <person name="Birren B."/>
            <person name="Nusbaum C."/>
            <person name="Abebe A."/>
            <person name="Abouelleil A."/>
            <person name="Adekoya E."/>
            <person name="Ait-zahra M."/>
            <person name="Allen N."/>
            <person name="Allen T."/>
            <person name="An P."/>
            <person name="Anderson M."/>
            <person name="Anderson S."/>
            <person name="Arachchi H."/>
            <person name="Armbruster J."/>
            <person name="Bachantsang P."/>
            <person name="Baldwin J."/>
            <person name="Barry A."/>
            <person name="Bayul T."/>
            <person name="Blitshsteyn B."/>
            <person name="Bloom T."/>
            <person name="Blye J."/>
            <person name="Boguslavskiy L."/>
            <person name="Borowsky M."/>
            <person name="Boukhgalter B."/>
            <person name="Brunache A."/>
            <person name="Butler J."/>
            <person name="Calixte N."/>
            <person name="Calvo S."/>
            <person name="Camarata J."/>
            <person name="Campo K."/>
            <person name="Chang J."/>
            <person name="Cheshatsang Y."/>
            <person name="Citroen M."/>
            <person name="Collymore A."/>
            <person name="Considine T."/>
            <person name="Cook A."/>
            <person name="Cooke P."/>
            <person name="Corum B."/>
            <person name="Cuomo C."/>
            <person name="David R."/>
            <person name="Dawoe T."/>
            <person name="Degray S."/>
            <person name="Dodge S."/>
            <person name="Dooley K."/>
            <person name="Dorje P."/>
            <person name="Dorjee K."/>
            <person name="Dorris L."/>
            <person name="Duffey N."/>
            <person name="Dupes A."/>
            <person name="Elkins T."/>
            <person name="Engels R."/>
            <person name="Erickson J."/>
            <person name="Farina A."/>
            <person name="Faro S."/>
            <person name="Ferreira P."/>
            <person name="Fischer H."/>
            <person name="Fitzgerald M."/>
            <person name="Foley K."/>
            <person name="Gage D."/>
            <person name="Galagan J."/>
            <person name="Gearin G."/>
            <person name="Gnerre S."/>
            <person name="Gnirke A."/>
            <person name="Goyette A."/>
            <person name="Graham J."/>
            <person name="Grandbois E."/>
            <person name="Gyaltsen K."/>
            <person name="Hafez N."/>
            <person name="Hagopian D."/>
            <person name="Hagos B."/>
            <person name="Hall J."/>
            <person name="Hatcher B."/>
            <person name="Heller A."/>
            <person name="Higgins H."/>
            <person name="Honan T."/>
            <person name="Horn A."/>
            <person name="Houde N."/>
            <person name="Hughes L."/>
            <person name="Hulme W."/>
            <person name="Husby E."/>
            <person name="Iliev I."/>
            <person name="Jaffe D."/>
            <person name="Jones C."/>
            <person name="Kamal M."/>
            <person name="Kamat A."/>
            <person name="Kamvysselis M."/>
            <person name="Karlsson E."/>
            <person name="Kells C."/>
            <person name="Kieu A."/>
            <person name="Kisner P."/>
            <person name="Kodira C."/>
            <person name="Kulbokas E."/>
            <person name="Labutti K."/>
            <person name="Lama D."/>
            <person name="Landers T."/>
            <person name="Leger J."/>
            <person name="Levine S."/>
            <person name="Lewis D."/>
            <person name="Lewis T."/>
            <person name="Lindblad-toh K."/>
            <person name="Liu X."/>
            <person name="Lokyitsang T."/>
            <person name="Lokyitsang Y."/>
            <person name="Lucien O."/>
            <person name="Lui A."/>
            <person name="Ma L.J."/>
            <person name="Mabbitt R."/>
            <person name="Macdonald J."/>
            <person name="Maclean C."/>
            <person name="Major J."/>
            <person name="Manning J."/>
            <person name="Marabella R."/>
            <person name="Maru K."/>
            <person name="Matthews C."/>
            <person name="Mauceli E."/>
            <person name="Mccarthy M."/>
            <person name="Mcdonough S."/>
            <person name="Mcghee T."/>
            <person name="Meldrim J."/>
            <person name="Meneus L."/>
            <person name="Mesirov J."/>
            <person name="Mihalev A."/>
            <person name="Mihova T."/>
            <person name="Mikkelsen T."/>
            <person name="Mlenga V."/>
            <person name="Moru K."/>
            <person name="Mozes J."/>
            <person name="Mulrain L."/>
            <person name="Munson G."/>
            <person name="Naylor J."/>
            <person name="Newes C."/>
            <person name="Nguyen C."/>
            <person name="Nguyen N."/>
            <person name="Nguyen T."/>
            <person name="Nicol R."/>
            <person name="Nielsen C."/>
            <person name="Nizzari M."/>
            <person name="Norbu C."/>
            <person name="Norbu N."/>
            <person name="O'donnell P."/>
            <person name="Okoawo O."/>
            <person name="O'leary S."/>
            <person name="Omotosho B."/>
            <person name="O'neill K."/>
            <person name="Osman S."/>
            <person name="Parker S."/>
            <person name="Perrin D."/>
            <person name="Phunkhang P."/>
            <person name="Piqani B."/>
            <person name="Purcell S."/>
            <person name="Rachupka T."/>
            <person name="Ramasamy U."/>
            <person name="Rameau R."/>
            <person name="Ray V."/>
            <person name="Raymond C."/>
            <person name="Retta R."/>
            <person name="Richardson S."/>
            <person name="Rise C."/>
            <person name="Rodriguez J."/>
            <person name="Rogers J."/>
            <person name="Rogov P."/>
            <person name="Rutman M."/>
            <person name="Schupbach R."/>
            <person name="Seaman C."/>
            <person name="Settipalli S."/>
            <person name="Sharpe T."/>
            <person name="Sheridan J."/>
            <person name="Sherpa N."/>
            <person name="Shi J."/>
            <person name="Smirnov S."/>
            <person name="Smith C."/>
            <person name="Sougnez C."/>
            <person name="Spencer B."/>
            <person name="Stalker J."/>
            <person name="Stange-thomann N."/>
            <person name="Stavropoulos S."/>
            <person name="Stetson K."/>
            <person name="Stone C."/>
            <person name="Stone S."/>
            <person name="Stubbs M."/>
            <person name="Talamas J."/>
            <person name="Tchuinga P."/>
            <person name="Tenzing P."/>
            <person name="Tesfaye S."/>
            <person name="Theodore J."/>
            <person name="Thoulutsang Y."/>
            <person name="Topham K."/>
            <person name="Towey S."/>
            <person name="Tsamla T."/>
            <person name="Tsomo N."/>
            <person name="Vallee D."/>
            <person name="Vassiliev H."/>
            <person name="Venkataraman V."/>
            <person name="Vinson J."/>
            <person name="Vo A."/>
            <person name="Wade C."/>
            <person name="Wang S."/>
            <person name="Wangchuk T."/>
            <person name="Wangdi T."/>
            <person name="Whittaker C."/>
            <person name="Wilkinson J."/>
            <person name="Wu Y."/>
            <person name="Wyman D."/>
            <person name="Yadav S."/>
            <person name="Yang S."/>
            <person name="Yang X."/>
            <person name="Yeager S."/>
            <person name="Yee E."/>
            <person name="Young G."/>
            <person name="Zainoun J."/>
            <person name="Zembeck L."/>
            <person name="Zimmer A."/>
            <person name="Zody M."/>
            <person name="Lander E."/>
        </authorList>
    </citation>
    <scope>NUCLEOTIDE SEQUENCE [LARGE SCALE GENOMIC DNA]</scope>
</reference>
<feature type="transmembrane region" description="Helical" evidence="10">
    <location>
        <begin position="31"/>
        <end position="48"/>
    </location>
</feature>
<evidence type="ECO:0000256" key="9">
    <source>
        <dbReference type="ARBA" id="ARBA00023160"/>
    </source>
</evidence>
<keyword evidence="4 10" id="KW-0812">Transmembrane</keyword>
<keyword evidence="9 10" id="KW-0275">Fatty acid biosynthesis</keyword>
<keyword evidence="7 10" id="KW-0443">Lipid metabolism</keyword>
<keyword evidence="12" id="KW-1185">Reference proteome</keyword>
<keyword evidence="3 10" id="KW-0808">Transferase</keyword>
<dbReference type="InParanoid" id="H2ZDU1"/>
<dbReference type="Pfam" id="PF01151">
    <property type="entry name" value="ELO"/>
    <property type="match status" value="1"/>
</dbReference>
<dbReference type="GO" id="GO:0009922">
    <property type="term" value="F:fatty acid elongase activity"/>
    <property type="evidence" value="ECO:0007669"/>
    <property type="project" value="UniProtKB-EC"/>
</dbReference>
<dbReference type="GO" id="GO:0034625">
    <property type="term" value="P:fatty acid elongation, monounsaturated fatty acid"/>
    <property type="evidence" value="ECO:0007669"/>
    <property type="project" value="TreeGrafter"/>
</dbReference>
<feature type="transmembrane region" description="Helical" evidence="10">
    <location>
        <begin position="114"/>
        <end position="132"/>
    </location>
</feature>